<dbReference type="SMART" id="SM00849">
    <property type="entry name" value="Lactamase_B"/>
    <property type="match status" value="1"/>
</dbReference>
<reference evidence="8 9" key="1">
    <citation type="submission" date="2019-03" db="EMBL/GenBank/DDBJ databases">
        <title>Ramlibacter sp. 18x22-1, whole genome shotgun sequence.</title>
        <authorList>
            <person name="Zhang X."/>
            <person name="Feng G."/>
            <person name="Zhu H."/>
        </authorList>
    </citation>
    <scope>NUCLEOTIDE SEQUENCE [LARGE SCALE GENOMIC DNA]</scope>
    <source>
        <strain evidence="8 9">18x22-1</strain>
    </source>
</reference>
<dbReference type="RefSeq" id="WP_135249067.1">
    <property type="nucleotide sequence ID" value="NZ_SMLK01000001.1"/>
</dbReference>
<keyword evidence="5 6" id="KW-0472">Membrane</keyword>
<dbReference type="Pfam" id="PF00753">
    <property type="entry name" value="Lactamase_B"/>
    <property type="match status" value="1"/>
</dbReference>
<dbReference type="GO" id="GO:0005886">
    <property type="term" value="C:plasma membrane"/>
    <property type="evidence" value="ECO:0007669"/>
    <property type="project" value="UniProtKB-SubCell"/>
</dbReference>
<keyword evidence="2" id="KW-1003">Cell membrane</keyword>
<dbReference type="InterPro" id="IPR025405">
    <property type="entry name" value="DUF4131"/>
</dbReference>
<accession>A0A4Z0CDC5</accession>
<organism evidence="8 9">
    <name type="scientific">Ramlibacter humi</name>
    <dbReference type="NCBI Taxonomy" id="2530451"/>
    <lineage>
        <taxon>Bacteria</taxon>
        <taxon>Pseudomonadati</taxon>
        <taxon>Pseudomonadota</taxon>
        <taxon>Betaproteobacteria</taxon>
        <taxon>Burkholderiales</taxon>
        <taxon>Comamonadaceae</taxon>
        <taxon>Ramlibacter</taxon>
    </lineage>
</organism>
<dbReference type="InterPro" id="IPR052159">
    <property type="entry name" value="Competence_DNA_uptake"/>
</dbReference>
<feature type="transmembrane region" description="Helical" evidence="6">
    <location>
        <begin position="352"/>
        <end position="371"/>
    </location>
</feature>
<protein>
    <submittedName>
        <fullName evidence="8">DNA internalization-related competence protein ComEC/Rec2</fullName>
    </submittedName>
</protein>
<feature type="transmembrane region" description="Helical" evidence="6">
    <location>
        <begin position="58"/>
        <end position="77"/>
    </location>
</feature>
<sequence length="798" mass="84837">MHKPVTPGQRWAPLLAGLVLGAALQLRQAELWAAWAYAGLLAGGALAAVALRSVRSHGVAFVAAAAMAFALAGWRAAVFAADALPPDIEGRNLQVTGVVSSLPQAGELGVRFRFEVEAAREAGGGEVRIPPALSLAWGTGAWAAGSGPFELQRAAGDVRAGERWRFAVRLRAPHGNLNPDGFDYELWLWEQGLQATGYVRSGPNDPPPQRLGATWNAPIAQARQQVREAIVARIADRQAAGIVAALVVGDQNAIDRADWDVFRATGVAHLMSISGLHVTMFAWLAAALVGAGWRRSARLCLAVPAPQAAVVGGVALATAYALFSGWGVPAQRTLLMLASIAWLRLSGRRWPWPVSWLFACAVVVTADPWSLLQAGFWLSFVAVGVLFATDAGAAPVGWVQRGTRLLREQAVVTVALAPLTLLLFGQVSVVGLAANLAAIPWVTLVVTPLAMAGVAWPPVWDLASLAVQGLTWMLQALAAMPWAVWVAPTPPLWAAATGLAGGLLLAMRLPWPVRSLGVPLLLPVLLWQLPRPAPGEFDLLAADIGQGNAVLVRTATHALLYDTGPRLSPDSDAGQRVLVPLLRSIGERLDRVVVSHRDSDHTGGAASVLAAQPSAALEGSLESSHPLRAIRGMQACLAGRRWSWDGVDFEYLHPTAADVAAATRPNAVSCVLRISNARRSVLLTGDIEQPQEAALLARGTLAPVDVLLVPHHGSKTSSSEAFLDAVRPHWALVQAGWRNRFGHPAPVVVERYAARQVQLVDSPHCGAAGWSSADPDHVRCEREVSRRYWHHLLPPPDP</sequence>
<dbReference type="Proteomes" id="UP000297839">
    <property type="component" value="Unassembled WGS sequence"/>
</dbReference>
<dbReference type="OrthoDB" id="9761531at2"/>
<dbReference type="EMBL" id="SMLK01000001">
    <property type="protein sequence ID" value="TFZ08982.1"/>
    <property type="molecule type" value="Genomic_DNA"/>
</dbReference>
<dbReference type="InterPro" id="IPR001279">
    <property type="entry name" value="Metallo-B-lactamas"/>
</dbReference>
<evidence type="ECO:0000256" key="5">
    <source>
        <dbReference type="ARBA" id="ARBA00023136"/>
    </source>
</evidence>
<dbReference type="Pfam" id="PF13567">
    <property type="entry name" value="DUF4131"/>
    <property type="match status" value="1"/>
</dbReference>
<keyword evidence="9" id="KW-1185">Reference proteome</keyword>
<proteinExistence type="predicted"/>
<dbReference type="InterPro" id="IPR035681">
    <property type="entry name" value="ComA-like_MBL"/>
</dbReference>
<feature type="transmembrane region" description="Helical" evidence="6">
    <location>
        <begin position="301"/>
        <end position="323"/>
    </location>
</feature>
<dbReference type="GO" id="GO:0030420">
    <property type="term" value="P:establishment of competence for transformation"/>
    <property type="evidence" value="ECO:0007669"/>
    <property type="project" value="InterPro"/>
</dbReference>
<dbReference type="AlphaFoldDB" id="A0A4Z0CDC5"/>
<comment type="subcellular location">
    <subcellularLocation>
        <location evidence="1">Cell membrane</location>
        <topology evidence="1">Multi-pass membrane protein</topology>
    </subcellularLocation>
</comment>
<name>A0A4Z0CDC5_9BURK</name>
<evidence type="ECO:0000256" key="6">
    <source>
        <dbReference type="SAM" id="Phobius"/>
    </source>
</evidence>
<feature type="transmembrane region" description="Helical" evidence="6">
    <location>
        <begin position="410"/>
        <end position="432"/>
    </location>
</feature>
<evidence type="ECO:0000313" key="9">
    <source>
        <dbReference type="Proteomes" id="UP000297839"/>
    </source>
</evidence>
<dbReference type="NCBIfam" id="TIGR00360">
    <property type="entry name" value="ComEC_N-term"/>
    <property type="match status" value="1"/>
</dbReference>
<dbReference type="Gene3D" id="3.60.15.10">
    <property type="entry name" value="Ribonuclease Z/Hydroxyacylglutathione hydrolase-like"/>
    <property type="match status" value="1"/>
</dbReference>
<dbReference type="PANTHER" id="PTHR30619:SF1">
    <property type="entry name" value="RECOMBINATION PROTEIN 2"/>
    <property type="match status" value="1"/>
</dbReference>
<gene>
    <name evidence="8" type="ORF">EZ216_07525</name>
</gene>
<evidence type="ECO:0000313" key="8">
    <source>
        <dbReference type="EMBL" id="TFZ08982.1"/>
    </source>
</evidence>
<evidence type="ECO:0000256" key="4">
    <source>
        <dbReference type="ARBA" id="ARBA00022989"/>
    </source>
</evidence>
<evidence type="ECO:0000256" key="1">
    <source>
        <dbReference type="ARBA" id="ARBA00004651"/>
    </source>
</evidence>
<dbReference type="SUPFAM" id="SSF56281">
    <property type="entry name" value="Metallo-hydrolase/oxidoreductase"/>
    <property type="match status" value="1"/>
</dbReference>
<feature type="transmembrane region" description="Helical" evidence="6">
    <location>
        <begin position="438"/>
        <end position="456"/>
    </location>
</feature>
<feature type="transmembrane region" description="Helical" evidence="6">
    <location>
        <begin position="267"/>
        <end position="289"/>
    </location>
</feature>
<comment type="caution">
    <text evidence="8">The sequence shown here is derived from an EMBL/GenBank/DDBJ whole genome shotgun (WGS) entry which is preliminary data.</text>
</comment>
<dbReference type="NCBIfam" id="TIGR00361">
    <property type="entry name" value="ComEC_Rec2"/>
    <property type="match status" value="1"/>
</dbReference>
<feature type="transmembrane region" description="Helical" evidence="6">
    <location>
        <begin position="377"/>
        <end position="398"/>
    </location>
</feature>
<feature type="domain" description="Metallo-beta-lactamase" evidence="7">
    <location>
        <begin position="546"/>
        <end position="737"/>
    </location>
</feature>
<keyword evidence="3 6" id="KW-0812">Transmembrane</keyword>
<evidence type="ECO:0000259" key="7">
    <source>
        <dbReference type="SMART" id="SM00849"/>
    </source>
</evidence>
<dbReference type="InterPro" id="IPR004477">
    <property type="entry name" value="ComEC_N"/>
</dbReference>
<keyword evidence="4 6" id="KW-1133">Transmembrane helix</keyword>
<feature type="transmembrane region" description="Helical" evidence="6">
    <location>
        <begin position="35"/>
        <end position="51"/>
    </location>
</feature>
<evidence type="ECO:0000256" key="3">
    <source>
        <dbReference type="ARBA" id="ARBA00022692"/>
    </source>
</evidence>
<dbReference type="Pfam" id="PF03772">
    <property type="entry name" value="Competence"/>
    <property type="match status" value="1"/>
</dbReference>
<evidence type="ECO:0000256" key="2">
    <source>
        <dbReference type="ARBA" id="ARBA00022475"/>
    </source>
</evidence>
<feature type="transmembrane region" description="Helical" evidence="6">
    <location>
        <begin position="491"/>
        <end position="511"/>
    </location>
</feature>
<dbReference type="PANTHER" id="PTHR30619">
    <property type="entry name" value="DNA INTERNALIZATION/COMPETENCE PROTEIN COMEC/REC2"/>
    <property type="match status" value="1"/>
</dbReference>
<dbReference type="InterPro" id="IPR004797">
    <property type="entry name" value="Competence_ComEC/Rec2"/>
</dbReference>
<dbReference type="CDD" id="cd07731">
    <property type="entry name" value="ComA-like_MBL-fold"/>
    <property type="match status" value="1"/>
</dbReference>
<dbReference type="InterPro" id="IPR036866">
    <property type="entry name" value="RibonucZ/Hydroxyglut_hydro"/>
</dbReference>